<dbReference type="SUPFAM" id="SSF52540">
    <property type="entry name" value="P-loop containing nucleoside triphosphate hydrolases"/>
    <property type="match status" value="1"/>
</dbReference>
<protein>
    <recommendedName>
        <fullName evidence="8">Cytidylate kinase</fullName>
        <shortName evidence="8">CK</shortName>
        <ecNumber evidence="8">2.7.4.25</ecNumber>
    </recommendedName>
    <alternativeName>
        <fullName evidence="8">Cytidine monophosphate kinase</fullName>
        <shortName evidence="8">CMP kinase</shortName>
    </alternativeName>
</protein>
<evidence type="ECO:0000256" key="3">
    <source>
        <dbReference type="ARBA" id="ARBA00022741"/>
    </source>
</evidence>
<comment type="catalytic activity">
    <reaction evidence="6 8">
        <text>dCMP + ATP = dCDP + ADP</text>
        <dbReference type="Rhea" id="RHEA:25094"/>
        <dbReference type="ChEBI" id="CHEBI:30616"/>
        <dbReference type="ChEBI" id="CHEBI:57566"/>
        <dbReference type="ChEBI" id="CHEBI:58593"/>
        <dbReference type="ChEBI" id="CHEBI:456216"/>
        <dbReference type="EC" id="2.7.4.25"/>
    </reaction>
</comment>
<evidence type="ECO:0000256" key="5">
    <source>
        <dbReference type="ARBA" id="ARBA00022840"/>
    </source>
</evidence>
<feature type="binding site" evidence="8">
    <location>
        <begin position="7"/>
        <end position="15"/>
    </location>
    <ligand>
        <name>ATP</name>
        <dbReference type="ChEBI" id="CHEBI:30616"/>
    </ligand>
</feature>
<dbReference type="InterPro" id="IPR011994">
    <property type="entry name" value="Cytidylate_kinase_dom"/>
</dbReference>
<keyword evidence="8" id="KW-0963">Cytoplasm</keyword>
<organism evidence="10 11">
    <name type="scientific">Facklamia hominis</name>
    <dbReference type="NCBI Taxonomy" id="178214"/>
    <lineage>
        <taxon>Bacteria</taxon>
        <taxon>Bacillati</taxon>
        <taxon>Bacillota</taxon>
        <taxon>Bacilli</taxon>
        <taxon>Lactobacillales</taxon>
        <taxon>Aerococcaceae</taxon>
        <taxon>Facklamia</taxon>
    </lineage>
</organism>
<dbReference type="Gene3D" id="3.40.50.300">
    <property type="entry name" value="P-loop containing nucleotide triphosphate hydrolases"/>
    <property type="match status" value="1"/>
</dbReference>
<keyword evidence="5 8" id="KW-0067">ATP-binding</keyword>
<dbReference type="EC" id="2.7.4.25" evidence="8"/>
<dbReference type="HAMAP" id="MF_00238">
    <property type="entry name" value="Cytidyl_kinase_type1"/>
    <property type="match status" value="1"/>
</dbReference>
<evidence type="ECO:0000259" key="9">
    <source>
        <dbReference type="Pfam" id="PF02224"/>
    </source>
</evidence>
<dbReference type="PANTHER" id="PTHR21299:SF2">
    <property type="entry name" value="CYTIDYLATE KINASE"/>
    <property type="match status" value="1"/>
</dbReference>
<name>A0AAJ1V2K7_9LACT</name>
<comment type="catalytic activity">
    <reaction evidence="7 8">
        <text>CMP + ATP = CDP + ADP</text>
        <dbReference type="Rhea" id="RHEA:11600"/>
        <dbReference type="ChEBI" id="CHEBI:30616"/>
        <dbReference type="ChEBI" id="CHEBI:58069"/>
        <dbReference type="ChEBI" id="CHEBI:60377"/>
        <dbReference type="ChEBI" id="CHEBI:456216"/>
        <dbReference type="EC" id="2.7.4.25"/>
    </reaction>
</comment>
<dbReference type="InterPro" id="IPR003136">
    <property type="entry name" value="Cytidylate_kin"/>
</dbReference>
<evidence type="ECO:0000256" key="4">
    <source>
        <dbReference type="ARBA" id="ARBA00022777"/>
    </source>
</evidence>
<dbReference type="GO" id="GO:0005524">
    <property type="term" value="F:ATP binding"/>
    <property type="evidence" value="ECO:0007669"/>
    <property type="project" value="UniProtKB-UniRule"/>
</dbReference>
<keyword evidence="3 8" id="KW-0547">Nucleotide-binding</keyword>
<evidence type="ECO:0000256" key="7">
    <source>
        <dbReference type="ARBA" id="ARBA00048478"/>
    </source>
</evidence>
<feature type="domain" description="Cytidylate kinase" evidence="9">
    <location>
        <begin position="3"/>
        <end position="216"/>
    </location>
</feature>
<reference evidence="10" key="1">
    <citation type="submission" date="2023-05" db="EMBL/GenBank/DDBJ databases">
        <title>Cataloging the Phylogenetic Diversity of Human Bladder Bacteria.</title>
        <authorList>
            <person name="Du J."/>
        </authorList>
    </citation>
    <scope>NUCLEOTIDE SEQUENCE</scope>
    <source>
        <strain evidence="10">UMB1231</strain>
    </source>
</reference>
<dbReference type="PANTHER" id="PTHR21299">
    <property type="entry name" value="CYTIDYLATE KINASE/PANTOATE-BETA-ALANINE LIGASE"/>
    <property type="match status" value="1"/>
</dbReference>
<sequence>MQIAIDGPAASGKSTVAKILASKLKATYIDTGAMFRAVTLYLLKQEGLITRVELWDQNLADIEIQLEMTESGQKVFLNQEDVTEAIRSQEVSRQVSKVAANLKVREYLLKEQRRLAKDQDVVMDGRDIGTTVLPQANYKFFMIASSRVRAQRRFDELSKNGHSPISIEQIEKDIQARDEYDRNRKYAPLKKAEDAIEIDTSNMTIDEVVEKMLTFISRNA</sequence>
<dbReference type="AlphaFoldDB" id="A0AAJ1V2K7"/>
<dbReference type="NCBIfam" id="TIGR00017">
    <property type="entry name" value="cmk"/>
    <property type="match status" value="1"/>
</dbReference>
<dbReference type="Proteomes" id="UP001229251">
    <property type="component" value="Unassembled WGS sequence"/>
</dbReference>
<dbReference type="GO" id="GO:0006220">
    <property type="term" value="P:pyrimidine nucleotide metabolic process"/>
    <property type="evidence" value="ECO:0007669"/>
    <property type="project" value="UniProtKB-UniRule"/>
</dbReference>
<dbReference type="CDD" id="cd02020">
    <property type="entry name" value="CMPK"/>
    <property type="match status" value="1"/>
</dbReference>
<dbReference type="GO" id="GO:0015949">
    <property type="term" value="P:nucleobase-containing small molecule interconversion"/>
    <property type="evidence" value="ECO:0007669"/>
    <property type="project" value="TreeGrafter"/>
</dbReference>
<accession>A0AAJ1V2K7</accession>
<keyword evidence="4 8" id="KW-0418">Kinase</keyword>
<evidence type="ECO:0000256" key="6">
    <source>
        <dbReference type="ARBA" id="ARBA00047615"/>
    </source>
</evidence>
<comment type="caution">
    <text evidence="10">The sequence shown here is derived from an EMBL/GenBank/DDBJ whole genome shotgun (WGS) entry which is preliminary data.</text>
</comment>
<dbReference type="GO" id="GO:0005829">
    <property type="term" value="C:cytosol"/>
    <property type="evidence" value="ECO:0007669"/>
    <property type="project" value="TreeGrafter"/>
</dbReference>
<dbReference type="InterPro" id="IPR027417">
    <property type="entry name" value="P-loop_NTPase"/>
</dbReference>
<gene>
    <name evidence="8 10" type="primary">cmk</name>
    <name evidence="10" type="ORF">QP433_00570</name>
</gene>
<proteinExistence type="inferred from homology"/>
<dbReference type="RefSeq" id="WP_006907513.1">
    <property type="nucleotide sequence ID" value="NZ_JASOOE010000001.1"/>
</dbReference>
<keyword evidence="2 8" id="KW-0808">Transferase</keyword>
<evidence type="ECO:0000256" key="8">
    <source>
        <dbReference type="HAMAP-Rule" id="MF_00238"/>
    </source>
</evidence>
<evidence type="ECO:0000313" key="10">
    <source>
        <dbReference type="EMBL" id="MDK7186471.1"/>
    </source>
</evidence>
<evidence type="ECO:0000256" key="2">
    <source>
        <dbReference type="ARBA" id="ARBA00022679"/>
    </source>
</evidence>
<comment type="similarity">
    <text evidence="1 8">Belongs to the cytidylate kinase family. Type 1 subfamily.</text>
</comment>
<evidence type="ECO:0000256" key="1">
    <source>
        <dbReference type="ARBA" id="ARBA00009427"/>
    </source>
</evidence>
<dbReference type="Pfam" id="PF02224">
    <property type="entry name" value="Cytidylate_kin"/>
    <property type="match status" value="1"/>
</dbReference>
<comment type="subcellular location">
    <subcellularLocation>
        <location evidence="8">Cytoplasm</location>
    </subcellularLocation>
</comment>
<dbReference type="EMBL" id="JASOOE010000001">
    <property type="protein sequence ID" value="MDK7186471.1"/>
    <property type="molecule type" value="Genomic_DNA"/>
</dbReference>
<dbReference type="GO" id="GO:0036431">
    <property type="term" value="F:dCMP kinase activity"/>
    <property type="evidence" value="ECO:0007669"/>
    <property type="project" value="InterPro"/>
</dbReference>
<evidence type="ECO:0000313" key="11">
    <source>
        <dbReference type="Proteomes" id="UP001229251"/>
    </source>
</evidence>